<evidence type="ECO:0000313" key="4">
    <source>
        <dbReference type="Proteomes" id="UP000663877"/>
    </source>
</evidence>
<dbReference type="Gene3D" id="1.20.120.1790">
    <property type="match status" value="1"/>
</dbReference>
<dbReference type="GO" id="GO:0035613">
    <property type="term" value="F:RNA stem-loop binding"/>
    <property type="evidence" value="ECO:0007669"/>
    <property type="project" value="TreeGrafter"/>
</dbReference>
<dbReference type="EMBL" id="CAJNOI010003364">
    <property type="protein sequence ID" value="CAF1515539.1"/>
    <property type="molecule type" value="Genomic_DNA"/>
</dbReference>
<dbReference type="Proteomes" id="UP000663877">
    <property type="component" value="Unassembled WGS sequence"/>
</dbReference>
<dbReference type="InterPro" id="IPR052249">
    <property type="entry name" value="Roquin_domain"/>
</dbReference>
<protein>
    <submittedName>
        <fullName evidence="1">Uncharacterized protein</fullName>
    </submittedName>
</protein>
<dbReference type="Proteomes" id="UP000663832">
    <property type="component" value="Unassembled WGS sequence"/>
</dbReference>
<dbReference type="GO" id="GO:0000209">
    <property type="term" value="P:protein polyubiquitination"/>
    <property type="evidence" value="ECO:0007669"/>
    <property type="project" value="TreeGrafter"/>
</dbReference>
<sequence length="240" mass="28185">MFARYQDGIDEVHLAELGQVQVPQLPKDNEERYGQCLFYKTLADETKSCFNRIINIFNDISVLLQPILDDTERQPIFNRSMIRKIFGVLNNQYLDDEGHLKVFKAACRLGEHICTDIIVHHQNRQELLLKFWSTIGIANLELIKPEIQTNLLKMIISIFQEKIFFLSEKYLVHAILLRTALDAQMYKTTIKNFVHLLLDGFSYEKQQDDSVIIKLKHDLKTYENLCRIYDSQIIHRLINA</sequence>
<organism evidence="1 4">
    <name type="scientific">Adineta steineri</name>
    <dbReference type="NCBI Taxonomy" id="433720"/>
    <lineage>
        <taxon>Eukaryota</taxon>
        <taxon>Metazoa</taxon>
        <taxon>Spiralia</taxon>
        <taxon>Gnathifera</taxon>
        <taxon>Rotifera</taxon>
        <taxon>Eurotatoria</taxon>
        <taxon>Bdelloidea</taxon>
        <taxon>Adinetida</taxon>
        <taxon>Adinetidae</taxon>
        <taxon>Adineta</taxon>
    </lineage>
</organism>
<feature type="non-terminal residue" evidence="1">
    <location>
        <position position="1"/>
    </location>
</feature>
<dbReference type="PANTHER" id="PTHR13139">
    <property type="entry name" value="RING FINGER AND CCCH-TYPE ZINC FINGER DOMAIN-CONTAINING PROTEIN"/>
    <property type="match status" value="1"/>
</dbReference>
<keyword evidence="3" id="KW-1185">Reference proteome</keyword>
<name>A0A815U0F1_9BILA</name>
<comment type="caution">
    <text evidence="1">The sequence shown here is derived from an EMBL/GenBank/DDBJ whole genome shotgun (WGS) entry which is preliminary data.</text>
</comment>
<gene>
    <name evidence="1" type="ORF">BJG266_LOCUS43976</name>
    <name evidence="2" type="ORF">QVE165_LOCUS60916</name>
</gene>
<dbReference type="PANTHER" id="PTHR13139:SF54">
    <property type="entry name" value="RING-TYPE E3 UBIQUITIN TRANSFERASE"/>
    <property type="match status" value="1"/>
</dbReference>
<proteinExistence type="predicted"/>
<dbReference type="AlphaFoldDB" id="A0A815U0F1"/>
<reference evidence="1" key="1">
    <citation type="submission" date="2021-02" db="EMBL/GenBank/DDBJ databases">
        <authorList>
            <person name="Nowell W R."/>
        </authorList>
    </citation>
    <scope>NUCLEOTIDE SEQUENCE</scope>
</reference>
<evidence type="ECO:0000313" key="2">
    <source>
        <dbReference type="EMBL" id="CAF1648574.1"/>
    </source>
</evidence>
<dbReference type="GO" id="GO:0000288">
    <property type="term" value="P:nuclear-transcribed mRNA catabolic process, deadenylation-dependent decay"/>
    <property type="evidence" value="ECO:0007669"/>
    <property type="project" value="TreeGrafter"/>
</dbReference>
<dbReference type="GO" id="GO:0003729">
    <property type="term" value="F:mRNA binding"/>
    <property type="evidence" value="ECO:0007669"/>
    <property type="project" value="TreeGrafter"/>
</dbReference>
<dbReference type="GO" id="GO:0006511">
    <property type="term" value="P:ubiquitin-dependent protein catabolic process"/>
    <property type="evidence" value="ECO:0007669"/>
    <property type="project" value="TreeGrafter"/>
</dbReference>
<evidence type="ECO:0000313" key="1">
    <source>
        <dbReference type="EMBL" id="CAF1515539.1"/>
    </source>
</evidence>
<dbReference type="GO" id="GO:0061630">
    <property type="term" value="F:ubiquitin protein ligase activity"/>
    <property type="evidence" value="ECO:0007669"/>
    <property type="project" value="TreeGrafter"/>
</dbReference>
<evidence type="ECO:0000313" key="3">
    <source>
        <dbReference type="Proteomes" id="UP000663832"/>
    </source>
</evidence>
<dbReference type="OrthoDB" id="10067217at2759"/>
<dbReference type="GO" id="GO:0010494">
    <property type="term" value="C:cytoplasmic stress granule"/>
    <property type="evidence" value="ECO:0007669"/>
    <property type="project" value="TreeGrafter"/>
</dbReference>
<accession>A0A815U0F1</accession>
<dbReference type="GO" id="GO:0003725">
    <property type="term" value="F:double-stranded RNA binding"/>
    <property type="evidence" value="ECO:0007669"/>
    <property type="project" value="TreeGrafter"/>
</dbReference>
<dbReference type="EMBL" id="CAJNOM010003715">
    <property type="protein sequence ID" value="CAF1648574.1"/>
    <property type="molecule type" value="Genomic_DNA"/>
</dbReference>